<evidence type="ECO:0000313" key="2">
    <source>
        <dbReference type="EMBL" id="MBK1897371.1"/>
    </source>
</evidence>
<keyword evidence="3" id="KW-1185">Reference proteome</keyword>
<protein>
    <recommendedName>
        <fullName evidence="1">DUF6896 domain-containing protein</fullName>
    </recommendedName>
</protein>
<proteinExistence type="predicted"/>
<dbReference type="Pfam" id="PF21837">
    <property type="entry name" value="DUF6896"/>
    <property type="match status" value="1"/>
</dbReference>
<feature type="domain" description="DUF6896" evidence="1">
    <location>
        <begin position="7"/>
        <end position="139"/>
    </location>
</feature>
<accession>A0ABS1FY40</accession>
<organism evidence="2 3">
    <name type="scientific">Chryseobacterium paridis</name>
    <dbReference type="NCBI Taxonomy" id="2800328"/>
    <lineage>
        <taxon>Bacteria</taxon>
        <taxon>Pseudomonadati</taxon>
        <taxon>Bacteroidota</taxon>
        <taxon>Flavobacteriia</taxon>
        <taxon>Flavobacteriales</taxon>
        <taxon>Weeksellaceae</taxon>
        <taxon>Chryseobacterium group</taxon>
        <taxon>Chryseobacterium</taxon>
    </lineage>
</organism>
<dbReference type="EMBL" id="JAENHK010000010">
    <property type="protein sequence ID" value="MBK1897371.1"/>
    <property type="molecule type" value="Genomic_DNA"/>
</dbReference>
<comment type="caution">
    <text evidence="2">The sequence shown here is derived from an EMBL/GenBank/DDBJ whole genome shotgun (WGS) entry which is preliminary data.</text>
</comment>
<dbReference type="InterPro" id="IPR054191">
    <property type="entry name" value="DUF6896"/>
</dbReference>
<gene>
    <name evidence="2" type="ORF">JHL15_16520</name>
</gene>
<name>A0ABS1FY40_9FLAO</name>
<evidence type="ECO:0000259" key="1">
    <source>
        <dbReference type="Pfam" id="PF21837"/>
    </source>
</evidence>
<reference evidence="3" key="1">
    <citation type="submission" date="2021-01" db="EMBL/GenBank/DDBJ databases">
        <title>Genome public.</title>
        <authorList>
            <person name="Liu C."/>
            <person name="Sun Q."/>
        </authorList>
    </citation>
    <scope>NUCLEOTIDE SEQUENCE [LARGE SCALE GENOMIC DNA]</scope>
    <source>
        <strain evidence="3">YIM B02567</strain>
    </source>
</reference>
<dbReference type="Proteomes" id="UP000628669">
    <property type="component" value="Unassembled WGS sequence"/>
</dbReference>
<dbReference type="RefSeq" id="WP_200247517.1">
    <property type="nucleotide sequence ID" value="NZ_JAENHK010000010.1"/>
</dbReference>
<evidence type="ECO:0000313" key="3">
    <source>
        <dbReference type="Proteomes" id="UP000628669"/>
    </source>
</evidence>
<sequence length="160" mass="18578">MNNLKLYNLIKEYAANCARFNNLLILKFNLNNRSELENINHFILPLRAAKLKIIEAKKSLVIDNNKELEYHIHGTGITFKFNGLNYSFDYFPVINEQYKMNFSISAIYDFINTISENIEESSFMGLINQLIDKGLITKIYGNGFSFYISDIELSENIVIE</sequence>